<sequence>MPRISEPLTPEQREAWGRATVQLRHHLAELDLFGDDSLAKLIETAAPRSLAIHTEGGTGPATWPSVTRGDLPGERVLDAVRNGKLWVNLVGISEWDARFSELADQIFGEFSAQVPGLEVVKRKLGVLISSPGATVHYHVDIPGQAIWQVRGRKRFIIYPAAEPFLKAEELELAVRSASYGVASFEPWFDEHGVPHDLAPGDAVAWPLNGPHRIENADELSVSLTSEHWTPEIRRTYAMNYGNGLLRHYGWTPRSRGLEGPAFWTKVALTAAYRKSGLQNKKGYQRIAKFAVDPDGPNGVRPLPESEWAPPGD</sequence>
<evidence type="ECO:0000256" key="1">
    <source>
        <dbReference type="SAM" id="MobiDB-lite"/>
    </source>
</evidence>
<accession>A0ABP9Q6V7</accession>
<evidence type="ECO:0008006" key="4">
    <source>
        <dbReference type="Google" id="ProtNLM"/>
    </source>
</evidence>
<evidence type="ECO:0000313" key="3">
    <source>
        <dbReference type="Proteomes" id="UP001428817"/>
    </source>
</evidence>
<protein>
    <recommendedName>
        <fullName evidence="4">JmjC domain-containing protein</fullName>
    </recommendedName>
</protein>
<keyword evidence="3" id="KW-1185">Reference proteome</keyword>
<dbReference type="EMBL" id="BAABJP010000015">
    <property type="protein sequence ID" value="GAA5157572.1"/>
    <property type="molecule type" value="Genomic_DNA"/>
</dbReference>
<reference evidence="3" key="1">
    <citation type="journal article" date="2019" name="Int. J. Syst. Evol. Microbiol.">
        <title>The Global Catalogue of Microorganisms (GCM) 10K type strain sequencing project: providing services to taxonomists for standard genome sequencing and annotation.</title>
        <authorList>
            <consortium name="The Broad Institute Genomics Platform"/>
            <consortium name="The Broad Institute Genome Sequencing Center for Infectious Disease"/>
            <person name="Wu L."/>
            <person name="Ma J."/>
        </authorList>
    </citation>
    <scope>NUCLEOTIDE SEQUENCE [LARGE SCALE GENOMIC DNA]</scope>
    <source>
        <strain evidence="3">JCM 18303</strain>
    </source>
</reference>
<comment type="caution">
    <text evidence="2">The sequence shown here is derived from an EMBL/GenBank/DDBJ whole genome shotgun (WGS) entry which is preliminary data.</text>
</comment>
<dbReference type="Proteomes" id="UP001428817">
    <property type="component" value="Unassembled WGS sequence"/>
</dbReference>
<organism evidence="2 3">
    <name type="scientific">Pseudonocardia eucalypti</name>
    <dbReference type="NCBI Taxonomy" id="648755"/>
    <lineage>
        <taxon>Bacteria</taxon>
        <taxon>Bacillati</taxon>
        <taxon>Actinomycetota</taxon>
        <taxon>Actinomycetes</taxon>
        <taxon>Pseudonocardiales</taxon>
        <taxon>Pseudonocardiaceae</taxon>
        <taxon>Pseudonocardia</taxon>
    </lineage>
</organism>
<name>A0ABP9Q6V7_9PSEU</name>
<dbReference type="RefSeq" id="WP_185059296.1">
    <property type="nucleotide sequence ID" value="NZ_BAABJP010000015.1"/>
</dbReference>
<gene>
    <name evidence="2" type="ORF">GCM10023321_36010</name>
</gene>
<dbReference type="SUPFAM" id="SSF51197">
    <property type="entry name" value="Clavaminate synthase-like"/>
    <property type="match status" value="1"/>
</dbReference>
<proteinExistence type="predicted"/>
<feature type="region of interest" description="Disordered" evidence="1">
    <location>
        <begin position="291"/>
        <end position="312"/>
    </location>
</feature>
<evidence type="ECO:0000313" key="2">
    <source>
        <dbReference type="EMBL" id="GAA5157572.1"/>
    </source>
</evidence>
<dbReference type="Gene3D" id="2.60.120.650">
    <property type="entry name" value="Cupin"/>
    <property type="match status" value="1"/>
</dbReference>